<keyword evidence="3" id="KW-1185">Reference proteome</keyword>
<feature type="compositionally biased region" description="Low complexity" evidence="1">
    <location>
        <begin position="39"/>
        <end position="48"/>
    </location>
</feature>
<evidence type="ECO:0000256" key="1">
    <source>
        <dbReference type="SAM" id="MobiDB-lite"/>
    </source>
</evidence>
<dbReference type="Proteomes" id="UP000016932">
    <property type="component" value="Unassembled WGS sequence"/>
</dbReference>
<evidence type="ECO:0000313" key="2">
    <source>
        <dbReference type="EMBL" id="EME88146.1"/>
    </source>
</evidence>
<dbReference type="VEuPathDB" id="FungiDB:MYCFIDRAFT_209721"/>
<protein>
    <submittedName>
        <fullName evidence="2">Uncharacterized protein</fullName>
    </submittedName>
</protein>
<feature type="compositionally biased region" description="Polar residues" evidence="1">
    <location>
        <begin position="15"/>
        <end position="38"/>
    </location>
</feature>
<dbReference type="EMBL" id="KB446555">
    <property type="protein sequence ID" value="EME88146.1"/>
    <property type="molecule type" value="Genomic_DNA"/>
</dbReference>
<reference evidence="2 3" key="1">
    <citation type="journal article" date="2012" name="PLoS Pathog.">
        <title>Diverse lifestyles and strategies of plant pathogenesis encoded in the genomes of eighteen Dothideomycetes fungi.</title>
        <authorList>
            <person name="Ohm R.A."/>
            <person name="Feau N."/>
            <person name="Henrissat B."/>
            <person name="Schoch C.L."/>
            <person name="Horwitz B.A."/>
            <person name="Barry K.W."/>
            <person name="Condon B.J."/>
            <person name="Copeland A.C."/>
            <person name="Dhillon B."/>
            <person name="Glaser F."/>
            <person name="Hesse C.N."/>
            <person name="Kosti I."/>
            <person name="LaButti K."/>
            <person name="Lindquist E.A."/>
            <person name="Lucas S."/>
            <person name="Salamov A.A."/>
            <person name="Bradshaw R.E."/>
            <person name="Ciuffetti L."/>
            <person name="Hamelin R.C."/>
            <person name="Kema G.H.J."/>
            <person name="Lawrence C."/>
            <person name="Scott J.A."/>
            <person name="Spatafora J.W."/>
            <person name="Turgeon B.G."/>
            <person name="de Wit P.J.G.M."/>
            <person name="Zhong S."/>
            <person name="Goodwin S.B."/>
            <person name="Grigoriev I.V."/>
        </authorList>
    </citation>
    <scope>NUCLEOTIDE SEQUENCE [LARGE SCALE GENOMIC DNA]</scope>
    <source>
        <strain evidence="2 3">CIRAD86</strain>
    </source>
</reference>
<dbReference type="GeneID" id="19336874"/>
<accession>N1Q8Q4</accession>
<organism evidence="2 3">
    <name type="scientific">Pseudocercospora fijiensis (strain CIRAD86)</name>
    <name type="common">Black leaf streak disease fungus</name>
    <name type="synonym">Mycosphaerella fijiensis</name>
    <dbReference type="NCBI Taxonomy" id="383855"/>
    <lineage>
        <taxon>Eukaryota</taxon>
        <taxon>Fungi</taxon>
        <taxon>Dikarya</taxon>
        <taxon>Ascomycota</taxon>
        <taxon>Pezizomycotina</taxon>
        <taxon>Dothideomycetes</taxon>
        <taxon>Dothideomycetidae</taxon>
        <taxon>Mycosphaerellales</taxon>
        <taxon>Mycosphaerellaceae</taxon>
        <taxon>Pseudocercospora</taxon>
    </lineage>
</organism>
<dbReference type="RefSeq" id="XP_007921308.1">
    <property type="nucleotide sequence ID" value="XM_007923117.1"/>
</dbReference>
<dbReference type="HOGENOM" id="CLU_2211106_0_0_1"/>
<dbReference type="AlphaFoldDB" id="N1Q8Q4"/>
<feature type="region of interest" description="Disordered" evidence="1">
    <location>
        <begin position="1"/>
        <end position="107"/>
    </location>
</feature>
<sequence>MTSIVSGDHGRLSDTARNTALNAASGSSSLPGSYPTTQSESPGFFESSSGGGSSVFGEPGFDKPSSGVVDEVEAKRDGKDFPGIPNDELMSPKTERKEVAFETTNSQ</sequence>
<evidence type="ECO:0000313" key="3">
    <source>
        <dbReference type="Proteomes" id="UP000016932"/>
    </source>
</evidence>
<gene>
    <name evidence="2" type="ORF">MYCFIDRAFT_209721</name>
</gene>
<proteinExistence type="predicted"/>
<dbReference type="KEGG" id="pfj:MYCFIDRAFT_209721"/>
<name>N1Q8Q4_PSEFD</name>